<dbReference type="PANTHER" id="PTHR12145:SF36">
    <property type="entry name" value="MANNAN ENDO-1,6-ALPHA-MANNOSIDASE DCW1"/>
    <property type="match status" value="1"/>
</dbReference>
<protein>
    <submittedName>
        <fullName evidence="7">Uncharacterized protein</fullName>
    </submittedName>
</protein>
<dbReference type="GO" id="GO:0008496">
    <property type="term" value="F:mannan endo-1,6-alpha-mannosidase activity"/>
    <property type="evidence" value="ECO:0007669"/>
    <property type="project" value="InterPro"/>
</dbReference>
<reference evidence="7 8" key="1">
    <citation type="journal article" date="2020" name="bioRxiv">
        <title>Whole genome comparisons of ergot fungi reveals the divergence and evolution of species within the genus Claviceps are the result of varying mechanisms driving genome evolution and host range expansion.</title>
        <authorList>
            <person name="Wyka S.A."/>
            <person name="Mondo S.J."/>
            <person name="Liu M."/>
            <person name="Dettman J."/>
            <person name="Nalam V."/>
            <person name="Broders K.D."/>
        </authorList>
    </citation>
    <scope>NUCLEOTIDE SEQUENCE [LARGE SCALE GENOMIC DNA]</scope>
    <source>
        <strain evidence="7 8">LM576</strain>
    </source>
</reference>
<keyword evidence="1" id="KW-0732">Signal</keyword>
<evidence type="ECO:0000256" key="1">
    <source>
        <dbReference type="ARBA" id="ARBA00022729"/>
    </source>
</evidence>
<keyword evidence="2" id="KW-0378">Hydrolase</keyword>
<evidence type="ECO:0000256" key="6">
    <source>
        <dbReference type="SAM" id="Phobius"/>
    </source>
</evidence>
<gene>
    <name evidence="7" type="ORF">E4U13_000842</name>
</gene>
<evidence type="ECO:0000256" key="4">
    <source>
        <dbReference type="ARBA" id="ARBA00023295"/>
    </source>
</evidence>
<evidence type="ECO:0000313" key="7">
    <source>
        <dbReference type="EMBL" id="KAG6117695.1"/>
    </source>
</evidence>
<dbReference type="GO" id="GO:0009272">
    <property type="term" value="P:fungal-type cell wall biogenesis"/>
    <property type="evidence" value="ECO:0007669"/>
    <property type="project" value="TreeGrafter"/>
</dbReference>
<evidence type="ECO:0000256" key="2">
    <source>
        <dbReference type="ARBA" id="ARBA00022801"/>
    </source>
</evidence>
<dbReference type="Proteomes" id="UP000732380">
    <property type="component" value="Unassembled WGS sequence"/>
</dbReference>
<proteinExistence type="predicted"/>
<comment type="caution">
    <text evidence="7">The sequence shown here is derived from an EMBL/GenBank/DDBJ whole genome shotgun (WGS) entry which is preliminary data.</text>
</comment>
<dbReference type="InterPro" id="IPR005198">
    <property type="entry name" value="Glyco_hydro_76"/>
</dbReference>
<keyword evidence="3" id="KW-0325">Glycoprotein</keyword>
<evidence type="ECO:0000313" key="8">
    <source>
        <dbReference type="Proteomes" id="UP000732380"/>
    </source>
</evidence>
<dbReference type="Pfam" id="PF03663">
    <property type="entry name" value="Glyco_hydro_76"/>
    <property type="match status" value="1"/>
</dbReference>
<evidence type="ECO:0000256" key="3">
    <source>
        <dbReference type="ARBA" id="ARBA00023180"/>
    </source>
</evidence>
<feature type="transmembrane region" description="Helical" evidence="6">
    <location>
        <begin position="115"/>
        <end position="135"/>
    </location>
</feature>
<feature type="region of interest" description="Disordered" evidence="5">
    <location>
        <begin position="69"/>
        <end position="108"/>
    </location>
</feature>
<keyword evidence="6" id="KW-0472">Membrane</keyword>
<dbReference type="GO" id="GO:0016052">
    <property type="term" value="P:carbohydrate catabolic process"/>
    <property type="evidence" value="ECO:0007669"/>
    <property type="project" value="InterPro"/>
</dbReference>
<dbReference type="EMBL" id="SRQM01000129">
    <property type="protein sequence ID" value="KAG6117695.1"/>
    <property type="molecule type" value="Genomic_DNA"/>
</dbReference>
<keyword evidence="6" id="KW-0812">Transmembrane</keyword>
<evidence type="ECO:0000256" key="5">
    <source>
        <dbReference type="SAM" id="MobiDB-lite"/>
    </source>
</evidence>
<keyword evidence="4" id="KW-0326">Glycosidase</keyword>
<name>A0A9P7Q3H2_9HYPO</name>
<accession>A0A9P7Q3H2</accession>
<sequence length="137" mass="14489">MLSFKGYVHRWLSVITQVAPYTRETILPILRKSTEAAVKQCTGGQTGRQCGFYWNLGKFVDPAVDRTTGAGEVMNTGPPVTNGTGGTSKGNPNAGGKDNGERPPKPITMADKAGAGFVTFLMLGGAVGTFVWMSAFD</sequence>
<keyword evidence="8" id="KW-1185">Reference proteome</keyword>
<dbReference type="AlphaFoldDB" id="A0A9P7Q3H2"/>
<organism evidence="7 8">
    <name type="scientific">Claviceps humidiphila</name>
    <dbReference type="NCBI Taxonomy" id="1294629"/>
    <lineage>
        <taxon>Eukaryota</taxon>
        <taxon>Fungi</taxon>
        <taxon>Dikarya</taxon>
        <taxon>Ascomycota</taxon>
        <taxon>Pezizomycotina</taxon>
        <taxon>Sordariomycetes</taxon>
        <taxon>Hypocreomycetidae</taxon>
        <taxon>Hypocreales</taxon>
        <taxon>Clavicipitaceae</taxon>
        <taxon>Claviceps</taxon>
    </lineage>
</organism>
<keyword evidence="6" id="KW-1133">Transmembrane helix</keyword>
<dbReference type="PANTHER" id="PTHR12145">
    <property type="entry name" value="MANNAN ENDO-1,6-ALPHA-MANNOSIDASE DCW1"/>
    <property type="match status" value="1"/>
</dbReference>
<dbReference type="InterPro" id="IPR014480">
    <property type="entry name" value="Mannan-1_6-alpha_mannosidase"/>
</dbReference>